<dbReference type="AlphaFoldDB" id="A0AAN6LQ95"/>
<evidence type="ECO:0000256" key="2">
    <source>
        <dbReference type="SAM" id="MobiDB-lite"/>
    </source>
</evidence>
<organism evidence="4 5">
    <name type="scientific">Pseudopithomyces chartarum</name>
    <dbReference type="NCBI Taxonomy" id="1892770"/>
    <lineage>
        <taxon>Eukaryota</taxon>
        <taxon>Fungi</taxon>
        <taxon>Dikarya</taxon>
        <taxon>Ascomycota</taxon>
        <taxon>Pezizomycotina</taxon>
        <taxon>Dothideomycetes</taxon>
        <taxon>Pleosporomycetidae</taxon>
        <taxon>Pleosporales</taxon>
        <taxon>Massarineae</taxon>
        <taxon>Didymosphaeriaceae</taxon>
        <taxon>Pseudopithomyces</taxon>
    </lineage>
</organism>
<keyword evidence="1" id="KW-0175">Coiled coil</keyword>
<sequence>MDLGARCIAANHSRYKLITIIHGYVPLKVELGIEAYNDGLDPVKSFMRWERELPQILRKLRIQHVHYAQTIRILLEPITDEFELAELLQEPNGKLWKSNIMAKRLGERLAESYHAYQSTMVDIERITKKIASKLDLDRAAELSELEAILAANPQKGNNSFEFRKRVKFGMTKKSIKALLGELEDCNKELERFTDKSEKIETIRRKTSKPSFANRVQRIQKYAISLHDTLSTCWSCSCQSSHDTSLQLDQRNDLYASGSSKTALQSPNTYFKVSFSSISKDVQQPWTWKAAEIVIEEEEEVSAASLRPLSSPKSRIRKSVSFGDKPPPPYSVIDQAGEGASPPALNEVNDLCASIQSHKESLCIGFSFDMKSKLRGAYAVHDVLRTQPPSIETISLEQLLDGSPTAQGRRLKLSKKERYSLALTLASSTLQLNATPWFKDQWRAKDIMFYQTEGGTRSVDINHPYVASRAKDSVALTNGRPRRGFQNKNAVLLALAIALLELYFGVSAEKYRELEEQPAGASNPWALCAMAYEWADEEQEDLSAAFSSAVTHCLKSFNDPSATLQDAEFLQAAVECIVLPLQEELYQFLGKQGP</sequence>
<protein>
    <recommendedName>
        <fullName evidence="3">DUF7580 domain-containing protein</fullName>
    </recommendedName>
</protein>
<accession>A0AAN6LQ95</accession>
<feature type="coiled-coil region" evidence="1">
    <location>
        <begin position="175"/>
        <end position="202"/>
    </location>
</feature>
<evidence type="ECO:0000256" key="1">
    <source>
        <dbReference type="SAM" id="Coils"/>
    </source>
</evidence>
<proteinExistence type="predicted"/>
<evidence type="ECO:0000259" key="3">
    <source>
        <dbReference type="Pfam" id="PF24476"/>
    </source>
</evidence>
<dbReference type="Pfam" id="PF24476">
    <property type="entry name" value="DUF7580"/>
    <property type="match status" value="1"/>
</dbReference>
<feature type="domain" description="DUF7580" evidence="3">
    <location>
        <begin position="216"/>
        <end position="585"/>
    </location>
</feature>
<comment type="caution">
    <text evidence="4">The sequence shown here is derived from an EMBL/GenBank/DDBJ whole genome shotgun (WGS) entry which is preliminary data.</text>
</comment>
<feature type="region of interest" description="Disordered" evidence="2">
    <location>
        <begin position="315"/>
        <end position="337"/>
    </location>
</feature>
<keyword evidence="5" id="KW-1185">Reference proteome</keyword>
<evidence type="ECO:0000313" key="4">
    <source>
        <dbReference type="EMBL" id="KAK3202277.1"/>
    </source>
</evidence>
<dbReference type="PANTHER" id="PTHR35186">
    <property type="entry name" value="ANK_REP_REGION DOMAIN-CONTAINING PROTEIN"/>
    <property type="match status" value="1"/>
</dbReference>
<dbReference type="InterPro" id="IPR056002">
    <property type="entry name" value="DUF7580"/>
</dbReference>
<name>A0AAN6LQ95_9PLEO</name>
<evidence type="ECO:0000313" key="5">
    <source>
        <dbReference type="Proteomes" id="UP001280581"/>
    </source>
</evidence>
<gene>
    <name evidence="4" type="ORF">GRF29_161g702820</name>
</gene>
<dbReference type="EMBL" id="WVTA01000014">
    <property type="protein sequence ID" value="KAK3202277.1"/>
    <property type="molecule type" value="Genomic_DNA"/>
</dbReference>
<reference evidence="4 5" key="1">
    <citation type="submission" date="2021-02" db="EMBL/GenBank/DDBJ databases">
        <title>Genome assembly of Pseudopithomyces chartarum.</title>
        <authorList>
            <person name="Jauregui R."/>
            <person name="Singh J."/>
            <person name="Voisey C."/>
        </authorList>
    </citation>
    <scope>NUCLEOTIDE SEQUENCE [LARGE SCALE GENOMIC DNA]</scope>
    <source>
        <strain evidence="4 5">AGR01</strain>
    </source>
</reference>
<dbReference type="Proteomes" id="UP001280581">
    <property type="component" value="Unassembled WGS sequence"/>
</dbReference>
<dbReference type="PANTHER" id="PTHR35186:SF4">
    <property type="entry name" value="PRION-INHIBITION AND PROPAGATION HELO DOMAIN-CONTAINING PROTEIN"/>
    <property type="match status" value="1"/>
</dbReference>